<sequence>MKKTKIAIGVVIALGVVWTGTAWYTGKQLEQNMGQVIQDANARINEIVPEGRLHLSYQDYQRGVFSSRLRAVLQSSSQTEDNSLIKPGQSIVLEEKIDHGPFPFAQLKKFNLIPAMASVHSQLENTDAVKKLFEITKERSIAQIETRVGYDGGTHSDITLLPIDYNNPQTSERFASSGGTINIRADSQGNKVDFSGKLDSVTLTLKNQFDIPVVFTGNGLDIKADTRLSPEGVRIGEQSITLRNLAATVSDIRAFDMQGINGSSSFNAQNSLISGMINYSVNSLNVQDQNFGQGKLVLKLAKFDANAMKAFSENYNRQTQALMTDPTLRNDPILYQQRASQVFSANLPLLLKGNPHVDIAPLSWKNARGESSLNLAVQFKDPATGPARPQNTTEAVNKFLKTLDGKLSVSMDMATELMTHVALAEGHQKDEAAKLADQQVKGIAAMGQMFRLATQKDNNITTTLQYADDQVTMNGEKMTPDQFFARYMLGGVTPGQAPAPAQ</sequence>
<gene>
    <name evidence="1" type="ORF">AV903_06455</name>
</gene>
<dbReference type="EMBL" id="CP013970">
    <property type="protein sequence ID" value="AXF75810.1"/>
    <property type="molecule type" value="Genomic_DNA"/>
</dbReference>
<accession>A0A345CQU3</accession>
<dbReference type="Proteomes" id="UP000264980">
    <property type="component" value="Chromosome"/>
</dbReference>
<dbReference type="RefSeq" id="WP_233480697.1">
    <property type="nucleotide sequence ID" value="NZ_CP013970.1"/>
</dbReference>
<evidence type="ECO:0000313" key="1">
    <source>
        <dbReference type="EMBL" id="AXF75810.1"/>
    </source>
</evidence>
<proteinExistence type="predicted"/>
<dbReference type="InterPro" id="IPR010352">
    <property type="entry name" value="DUF945"/>
</dbReference>
<dbReference type="Pfam" id="PF06097">
    <property type="entry name" value="DUF945"/>
    <property type="match status" value="1"/>
</dbReference>
<protein>
    <submittedName>
        <fullName evidence="1">DUF945 domain-containing protein</fullName>
    </submittedName>
</protein>
<reference evidence="1 2" key="1">
    <citation type="submission" date="2016-01" db="EMBL/GenBank/DDBJ databases">
        <authorList>
            <person name="Oliw E.H."/>
        </authorList>
    </citation>
    <scope>NUCLEOTIDE SEQUENCE [LARGE SCALE GENOMIC DNA]</scope>
    <source>
        <strain evidence="1 2">MDcuke</strain>
    </source>
</reference>
<organism evidence="1 2">
    <name type="scientific">Erwinia tracheiphila</name>
    <dbReference type="NCBI Taxonomy" id="65700"/>
    <lineage>
        <taxon>Bacteria</taxon>
        <taxon>Pseudomonadati</taxon>
        <taxon>Pseudomonadota</taxon>
        <taxon>Gammaproteobacteria</taxon>
        <taxon>Enterobacterales</taxon>
        <taxon>Erwiniaceae</taxon>
        <taxon>Erwinia</taxon>
    </lineage>
</organism>
<dbReference type="AlphaFoldDB" id="A0A345CQU3"/>
<name>A0A345CQU3_9GAMM</name>
<evidence type="ECO:0000313" key="2">
    <source>
        <dbReference type="Proteomes" id="UP000264980"/>
    </source>
</evidence>